<proteinExistence type="predicted"/>
<evidence type="ECO:0000313" key="1">
    <source>
        <dbReference type="EMBL" id="KAJ2973463.1"/>
    </source>
</evidence>
<sequence>MEPKVRPSFTGTAADFISRSWFQHDSDRLLQQSREVGGDPWFYRFTFAPKESPFKASHTMEMPFLLGNWEAWKGAPMMRGRDSKSTVEMVGPHVKRLWATFARGEDIGRNSFIIDENFVV</sequence>
<comment type="caution">
    <text evidence="1">The sequence shown here is derived from an EMBL/GenBank/DDBJ whole genome shotgun (WGS) entry which is preliminary data.</text>
</comment>
<name>A0ACC1N3V2_9HYPO</name>
<organism evidence="1 2">
    <name type="scientific">Zarea fungicola</name>
    <dbReference type="NCBI Taxonomy" id="93591"/>
    <lineage>
        <taxon>Eukaryota</taxon>
        <taxon>Fungi</taxon>
        <taxon>Dikarya</taxon>
        <taxon>Ascomycota</taxon>
        <taxon>Pezizomycotina</taxon>
        <taxon>Sordariomycetes</taxon>
        <taxon>Hypocreomycetidae</taxon>
        <taxon>Hypocreales</taxon>
        <taxon>Cordycipitaceae</taxon>
        <taxon>Zarea</taxon>
    </lineage>
</organism>
<dbReference type="EMBL" id="JANJQO010000970">
    <property type="protein sequence ID" value="KAJ2973463.1"/>
    <property type="molecule type" value="Genomic_DNA"/>
</dbReference>
<keyword evidence="2" id="KW-1185">Reference proteome</keyword>
<reference evidence="1" key="1">
    <citation type="submission" date="2022-08" db="EMBL/GenBank/DDBJ databases">
        <title>Genome Sequence of Lecanicillium fungicola.</title>
        <authorList>
            <person name="Buettner E."/>
        </authorList>
    </citation>
    <scope>NUCLEOTIDE SEQUENCE</scope>
    <source>
        <strain evidence="1">Babe33</strain>
    </source>
</reference>
<protein>
    <submittedName>
        <fullName evidence="1">Uncharacterized protein</fullName>
    </submittedName>
</protein>
<dbReference type="Proteomes" id="UP001143910">
    <property type="component" value="Unassembled WGS sequence"/>
</dbReference>
<gene>
    <name evidence="1" type="ORF">NQ176_g6594</name>
</gene>
<accession>A0ACC1N3V2</accession>
<evidence type="ECO:0000313" key="2">
    <source>
        <dbReference type="Proteomes" id="UP001143910"/>
    </source>
</evidence>